<keyword evidence="2" id="KW-0472">Membrane</keyword>
<keyword evidence="2" id="KW-1133">Transmembrane helix</keyword>
<feature type="compositionally biased region" description="Basic and acidic residues" evidence="1">
    <location>
        <begin position="181"/>
        <end position="194"/>
    </location>
</feature>
<dbReference type="EMBL" id="CP108110">
    <property type="protein sequence ID" value="WUQ88189.1"/>
    <property type="molecule type" value="Genomic_DNA"/>
</dbReference>
<gene>
    <name evidence="3" type="ORF">OHA16_37490</name>
</gene>
<sequence length="201" mass="21108">MTAPQRPAAHTPFRTQVRRASGLDRNPLCRPVDRARSRAALALPLVLALLVAVGAVVAVLAFRVETHAEQETARHRHAVTATTVGPAVTDDLRTGGTRAHAPARWAYPVGPGSGTVQVSTGTPVGSAAAIQLDDSGVPAAGARTDAAVLSDAGILGVGAATGLVSLAVVGHAVHRRTLDRRAERSWEPDWERVEPLWSQRR</sequence>
<keyword evidence="4" id="KW-1185">Reference proteome</keyword>
<evidence type="ECO:0000313" key="4">
    <source>
        <dbReference type="Proteomes" id="UP001432222"/>
    </source>
</evidence>
<evidence type="ECO:0000256" key="1">
    <source>
        <dbReference type="SAM" id="MobiDB-lite"/>
    </source>
</evidence>
<accession>A0ABZ1UDD7</accession>
<dbReference type="PANTHER" id="PTHR42305:SF1">
    <property type="entry name" value="MEMBRANE PROTEIN RV1733C-RELATED"/>
    <property type="match status" value="1"/>
</dbReference>
<reference evidence="3" key="1">
    <citation type="submission" date="2022-10" db="EMBL/GenBank/DDBJ databases">
        <title>The complete genomes of actinobacterial strains from the NBC collection.</title>
        <authorList>
            <person name="Joergensen T.S."/>
            <person name="Alvarez Arevalo M."/>
            <person name="Sterndorff E.B."/>
            <person name="Faurdal D."/>
            <person name="Vuksanovic O."/>
            <person name="Mourched A.-S."/>
            <person name="Charusanti P."/>
            <person name="Shaw S."/>
            <person name="Blin K."/>
            <person name="Weber T."/>
        </authorList>
    </citation>
    <scope>NUCLEOTIDE SEQUENCE</scope>
    <source>
        <strain evidence="3">NBC_00222</strain>
    </source>
</reference>
<proteinExistence type="predicted"/>
<protein>
    <submittedName>
        <fullName evidence="3">Uncharacterized protein</fullName>
    </submittedName>
</protein>
<evidence type="ECO:0000313" key="3">
    <source>
        <dbReference type="EMBL" id="WUQ88189.1"/>
    </source>
</evidence>
<organism evidence="3 4">
    <name type="scientific">Kitasatospora purpeofusca</name>
    <dbReference type="NCBI Taxonomy" id="67352"/>
    <lineage>
        <taxon>Bacteria</taxon>
        <taxon>Bacillati</taxon>
        <taxon>Actinomycetota</taxon>
        <taxon>Actinomycetes</taxon>
        <taxon>Kitasatosporales</taxon>
        <taxon>Streptomycetaceae</taxon>
        <taxon>Kitasatospora</taxon>
    </lineage>
</organism>
<dbReference type="Proteomes" id="UP001432222">
    <property type="component" value="Chromosome"/>
</dbReference>
<evidence type="ECO:0000256" key="2">
    <source>
        <dbReference type="SAM" id="Phobius"/>
    </source>
</evidence>
<dbReference type="PANTHER" id="PTHR42305">
    <property type="entry name" value="MEMBRANE PROTEIN RV1733C-RELATED"/>
    <property type="match status" value="1"/>
</dbReference>
<feature type="region of interest" description="Disordered" evidence="1">
    <location>
        <begin position="181"/>
        <end position="201"/>
    </location>
</feature>
<name>A0ABZ1UDD7_9ACTN</name>
<dbReference type="RefSeq" id="WP_328958740.1">
    <property type="nucleotide sequence ID" value="NZ_CP108110.1"/>
</dbReference>
<feature type="transmembrane region" description="Helical" evidence="2">
    <location>
        <begin position="152"/>
        <end position="174"/>
    </location>
</feature>
<dbReference type="InterPro" id="IPR039708">
    <property type="entry name" value="MT1774/Rv1733c-like"/>
</dbReference>
<keyword evidence="2" id="KW-0812">Transmembrane</keyword>
<feature type="transmembrane region" description="Helical" evidence="2">
    <location>
        <begin position="40"/>
        <end position="62"/>
    </location>
</feature>